<reference evidence="1 2" key="2">
    <citation type="submission" date="2019-08" db="EMBL/GenBank/DDBJ databases">
        <authorList>
            <person name="Henke P."/>
        </authorList>
    </citation>
    <scope>NUCLEOTIDE SEQUENCE [LARGE SCALE GENOMIC DNA]</scope>
    <source>
        <strain evidence="1">Phe10_nw2017</strain>
    </source>
</reference>
<protein>
    <submittedName>
        <fullName evidence="1">Uncharacterized protein</fullName>
    </submittedName>
</protein>
<proteinExistence type="predicted"/>
<sequence length="122" mass="13429">MEEVGIVFACGGPDVQQQLQFLICGSSAPGLRGEPGEDLFCPGYFESVRGFAEWSSENFGGGFQWRIEEDAAVCRRWPGFKERAFELNGLNVESGQFTSVCEFAADADFADSGEVIYVVFFN</sequence>
<dbReference type="Proteomes" id="UP000321083">
    <property type="component" value="Unassembled WGS sequence"/>
</dbReference>
<comment type="caution">
    <text evidence="1">The sequence shown here is derived from an EMBL/GenBank/DDBJ whole genome shotgun (WGS) entry which is preliminary data.</text>
</comment>
<accession>A0A5C6MGS0</accession>
<organism evidence="1 2">
    <name type="scientific">Planctomyces bekefii</name>
    <dbReference type="NCBI Taxonomy" id="1653850"/>
    <lineage>
        <taxon>Bacteria</taxon>
        <taxon>Pseudomonadati</taxon>
        <taxon>Planctomycetota</taxon>
        <taxon>Planctomycetia</taxon>
        <taxon>Planctomycetales</taxon>
        <taxon>Planctomycetaceae</taxon>
        <taxon>Planctomyces</taxon>
    </lineage>
</organism>
<evidence type="ECO:0000313" key="2">
    <source>
        <dbReference type="Proteomes" id="UP000321083"/>
    </source>
</evidence>
<reference evidence="1 2" key="1">
    <citation type="submission" date="2019-08" db="EMBL/GenBank/DDBJ databases">
        <title>100 year-old enigma solved: identification of Planctomyces bekefii, the type genus and species of the phylum Planctomycetes.</title>
        <authorList>
            <person name="Svetlana D.N."/>
            <person name="Overmann J."/>
        </authorList>
    </citation>
    <scope>NUCLEOTIDE SEQUENCE [LARGE SCALE GENOMIC DNA]</scope>
    <source>
        <strain evidence="1">Phe10_nw2017</strain>
    </source>
</reference>
<dbReference type="AlphaFoldDB" id="A0A5C6MGS0"/>
<gene>
    <name evidence="1" type="ORF">E3A20_03690</name>
</gene>
<evidence type="ECO:0000313" key="1">
    <source>
        <dbReference type="EMBL" id="TWW12141.1"/>
    </source>
</evidence>
<name>A0A5C6MGS0_9PLAN</name>
<dbReference type="EMBL" id="SRHE01000040">
    <property type="protein sequence ID" value="TWW12141.1"/>
    <property type="molecule type" value="Genomic_DNA"/>
</dbReference>
<keyword evidence="2" id="KW-1185">Reference proteome</keyword>